<dbReference type="PANTHER" id="PTHR37540">
    <property type="entry name" value="TRANSCRIPTION FACTOR (ACR-2), PUTATIVE-RELATED-RELATED"/>
    <property type="match status" value="1"/>
</dbReference>
<dbReference type="PANTHER" id="PTHR37540:SF5">
    <property type="entry name" value="TRANSCRIPTION FACTOR DOMAIN-CONTAINING PROTEIN"/>
    <property type="match status" value="1"/>
</dbReference>
<protein>
    <recommendedName>
        <fullName evidence="3">Transcription factor domain-containing protein</fullName>
    </recommendedName>
</protein>
<keyword evidence="2" id="KW-1185">Reference proteome</keyword>
<dbReference type="STRING" id="913774.A0A0C3H6C6"/>
<proteinExistence type="predicted"/>
<dbReference type="InterPro" id="IPR021858">
    <property type="entry name" value="Fun_TF"/>
</dbReference>
<reference evidence="2" key="2">
    <citation type="submission" date="2015-01" db="EMBL/GenBank/DDBJ databases">
        <title>Evolutionary Origins and Diversification of the Mycorrhizal Mutualists.</title>
        <authorList>
            <consortium name="DOE Joint Genome Institute"/>
            <consortium name="Mycorrhizal Genomics Consortium"/>
            <person name="Kohler A."/>
            <person name="Kuo A."/>
            <person name="Nagy L.G."/>
            <person name="Floudas D."/>
            <person name="Copeland A."/>
            <person name="Barry K.W."/>
            <person name="Cichocki N."/>
            <person name="Veneault-Fourrey C."/>
            <person name="LaButti K."/>
            <person name="Lindquist E.A."/>
            <person name="Lipzen A."/>
            <person name="Lundell T."/>
            <person name="Morin E."/>
            <person name="Murat C."/>
            <person name="Riley R."/>
            <person name="Ohm R."/>
            <person name="Sun H."/>
            <person name="Tunlid A."/>
            <person name="Henrissat B."/>
            <person name="Grigoriev I.V."/>
            <person name="Hibbett D.S."/>
            <person name="Martin F."/>
        </authorList>
    </citation>
    <scope>NUCLEOTIDE SEQUENCE [LARGE SCALE GENOMIC DNA]</scope>
    <source>
        <strain evidence="2">Zn</strain>
    </source>
</reference>
<dbReference type="HOGENOM" id="CLU_594457_0_0_1"/>
<evidence type="ECO:0000313" key="2">
    <source>
        <dbReference type="Proteomes" id="UP000054321"/>
    </source>
</evidence>
<dbReference type="InParanoid" id="A0A0C3H6C6"/>
<sequence>MNLHPQASRQHGGPNLDLVFITQTGPKKSKEAQSQVRKHVMKDIGKARRKDGKRVVPLRFALEVPDSLESLIEPKVVERMDSVVHPSGPRTIGTDIQLLNRHAFRPLEPNDPLDEMEQAMQQEASQQIAVTAPSIERLWTGRMDPFIRYPIKMDNYSLRLMDHIFDDRYGNIPPYRDAWLPVGLTDTATFYQVLSNAALNIASLRGRETVPESRESMVYHTKAVMLVKQNMSKKLTATSDTVIASITAFACYSHVTGNQGGWHMHMNAVKEIVKHRGGIDKLDSNRLLRIVIFWADIGGACTEDIPPLFPIPTKQLYEAIGSEYSIPPPPLAVKVSKSWLQSFPEHFEILSIMNDLRSFMAYLKTEVLLTNGMIFRHGEVAASNLLPLQHRLLSLISRNENELQRKVNILRLGCTLFMAEIRRLFGIMGVLSGIHTEKLRGYMEEQMRSWGSLEILRAWVLAMGAMESRGDDRIWFFGELVKSKAELDVSSWDTLKEDFRQILWYDDVNDQVFLEVCAGVEPIVAESHVLGGSRFGGYRPLL</sequence>
<dbReference type="OrthoDB" id="4159781at2759"/>
<dbReference type="Pfam" id="PF11951">
    <property type="entry name" value="Fungal_trans_2"/>
    <property type="match status" value="1"/>
</dbReference>
<evidence type="ECO:0000313" key="1">
    <source>
        <dbReference type="EMBL" id="KIM98854.1"/>
    </source>
</evidence>
<organism evidence="1 2">
    <name type="scientific">Oidiodendron maius (strain Zn)</name>
    <dbReference type="NCBI Taxonomy" id="913774"/>
    <lineage>
        <taxon>Eukaryota</taxon>
        <taxon>Fungi</taxon>
        <taxon>Dikarya</taxon>
        <taxon>Ascomycota</taxon>
        <taxon>Pezizomycotina</taxon>
        <taxon>Leotiomycetes</taxon>
        <taxon>Leotiomycetes incertae sedis</taxon>
        <taxon>Myxotrichaceae</taxon>
        <taxon>Oidiodendron</taxon>
    </lineage>
</organism>
<dbReference type="AlphaFoldDB" id="A0A0C3H6C6"/>
<accession>A0A0C3H6C6</accession>
<gene>
    <name evidence="1" type="ORF">OIDMADRAFT_181350</name>
</gene>
<name>A0A0C3H6C6_OIDMZ</name>
<dbReference type="EMBL" id="KN832879">
    <property type="protein sequence ID" value="KIM98854.1"/>
    <property type="molecule type" value="Genomic_DNA"/>
</dbReference>
<reference evidence="1 2" key="1">
    <citation type="submission" date="2014-04" db="EMBL/GenBank/DDBJ databases">
        <authorList>
            <consortium name="DOE Joint Genome Institute"/>
            <person name="Kuo A."/>
            <person name="Martino E."/>
            <person name="Perotto S."/>
            <person name="Kohler A."/>
            <person name="Nagy L.G."/>
            <person name="Floudas D."/>
            <person name="Copeland A."/>
            <person name="Barry K.W."/>
            <person name="Cichocki N."/>
            <person name="Veneault-Fourrey C."/>
            <person name="LaButti K."/>
            <person name="Lindquist E.A."/>
            <person name="Lipzen A."/>
            <person name="Lundell T."/>
            <person name="Morin E."/>
            <person name="Murat C."/>
            <person name="Sun H."/>
            <person name="Tunlid A."/>
            <person name="Henrissat B."/>
            <person name="Grigoriev I.V."/>
            <person name="Hibbett D.S."/>
            <person name="Martin F."/>
            <person name="Nordberg H.P."/>
            <person name="Cantor M.N."/>
            <person name="Hua S.X."/>
        </authorList>
    </citation>
    <scope>NUCLEOTIDE SEQUENCE [LARGE SCALE GENOMIC DNA]</scope>
    <source>
        <strain evidence="1 2">Zn</strain>
    </source>
</reference>
<evidence type="ECO:0008006" key="3">
    <source>
        <dbReference type="Google" id="ProtNLM"/>
    </source>
</evidence>
<dbReference type="Proteomes" id="UP000054321">
    <property type="component" value="Unassembled WGS sequence"/>
</dbReference>